<evidence type="ECO:0000313" key="2">
    <source>
        <dbReference type="Proteomes" id="UP000223875"/>
    </source>
</evidence>
<dbReference type="EMBL" id="KP343639">
    <property type="protein sequence ID" value="AJT60837.1"/>
    <property type="molecule type" value="Genomic_DNA"/>
</dbReference>
<dbReference type="RefSeq" id="YP_009785090.1">
    <property type="nucleotide sequence ID" value="NC_047751.1"/>
</dbReference>
<organism evidence="1 2">
    <name type="scientific">Ralstonia phage phiITL-1</name>
    <dbReference type="NCBI Taxonomy" id="1597967"/>
    <lineage>
        <taxon>Viruses</taxon>
        <taxon>Duplodnaviria</taxon>
        <taxon>Heunggongvirae</taxon>
        <taxon>Uroviricota</taxon>
        <taxon>Caudoviricetes</taxon>
        <taxon>Autographivirales</taxon>
        <taxon>Autotranscriptaviridae</taxon>
        <taxon>Serkorvirus</taxon>
        <taxon>Serkorvirus ITL1</taxon>
    </lineage>
</organism>
<dbReference type="Proteomes" id="UP000223875">
    <property type="component" value="Segment"/>
</dbReference>
<protein>
    <submittedName>
        <fullName evidence="1">Putative tail tubular protein A</fullName>
    </submittedName>
</protein>
<name>A0A0U1ZD80_9CAUD</name>
<proteinExistence type="predicted"/>
<sequence>MAIIVTPRTELDAVNAIIGAIGEGVVNTLEGDANVDVLNARRLLAVVSTEVQDKGWTFNVDEAFQLVPDTFSSKIVWLPTYLRVITAGGTPYVNRGGFVYDRLNRTDQFPGRITVTMTEQVPFEELPLCFRQYITYIAADRFNSQFYGDPGVSEACAKAIIEASNSVQEYEIDYGGYNLFNNDPYFLANSGR</sequence>
<evidence type="ECO:0000313" key="1">
    <source>
        <dbReference type="EMBL" id="AJT60837.1"/>
    </source>
</evidence>
<dbReference type="KEGG" id="vg:54975136"/>
<dbReference type="GeneID" id="54975136"/>
<reference evidence="1 2" key="1">
    <citation type="submission" date="2015-01" db="EMBL/GenBank/DDBJ databases">
        <title>Genomic characterization of bacteriophage ITL-1, lytic for Rasltonia solanacearum.</title>
        <authorList>
            <person name="Hernandez-Romano J."/>
            <person name="Martinez-Barnetche J."/>
            <person name="Tellez-Sosa J.M."/>
            <person name="Gomez-Barreto R.E."/>
            <person name="Teran-Leon I."/>
            <person name="Serrano-Plancarte R."/>
            <person name="Zavala-Padilla G."/>
            <person name="Estrada-Carrillo M."/>
        </authorList>
    </citation>
    <scope>NUCLEOTIDE SEQUENCE [LARGE SCALE GENOMIC DNA]</scope>
</reference>
<accession>A0A0U1ZD80</accession>
<keyword evidence="2" id="KW-1185">Reference proteome</keyword>
<dbReference type="Pfam" id="PF17212">
    <property type="entry name" value="Tube"/>
    <property type="match status" value="1"/>
</dbReference>
<dbReference type="InterPro" id="IPR033767">
    <property type="entry name" value="Tail_Gp11"/>
</dbReference>